<comment type="caution">
    <text evidence="2">The sequence shown here is derived from an EMBL/GenBank/DDBJ whole genome shotgun (WGS) entry which is preliminary data.</text>
</comment>
<reference evidence="2 3" key="1">
    <citation type="journal article" date="2011" name="J. Bacteriol.">
        <title>Genome sequence of the algicidal bacterium Kordia algicida OT-1.</title>
        <authorList>
            <person name="Lee H.S."/>
            <person name="Kang S.G."/>
            <person name="Kwon K.K."/>
            <person name="Lee J.H."/>
            <person name="Kim S.J."/>
        </authorList>
    </citation>
    <scope>NUCLEOTIDE SEQUENCE [LARGE SCALE GENOMIC DNA]</scope>
    <source>
        <strain evidence="2 3">OT-1</strain>
    </source>
</reference>
<dbReference type="Pfam" id="PF07007">
    <property type="entry name" value="LprI"/>
    <property type="match status" value="1"/>
</dbReference>
<protein>
    <recommendedName>
        <fullName evidence="1">Lysozyme inhibitor LprI-like N-terminal domain-containing protein</fullName>
    </recommendedName>
</protein>
<gene>
    <name evidence="2" type="ORF">KAOT1_21492</name>
</gene>
<proteinExistence type="predicted"/>
<name>A9DMT0_9FLAO</name>
<dbReference type="STRING" id="391587.KAOT1_21492"/>
<dbReference type="EMBL" id="ABIB01000002">
    <property type="protein sequence ID" value="EDP97779.1"/>
    <property type="molecule type" value="Genomic_DNA"/>
</dbReference>
<keyword evidence="3" id="KW-1185">Reference proteome</keyword>
<evidence type="ECO:0000259" key="1">
    <source>
        <dbReference type="Pfam" id="PF07007"/>
    </source>
</evidence>
<feature type="domain" description="Lysozyme inhibitor LprI-like N-terminal" evidence="1">
    <location>
        <begin position="3"/>
        <end position="92"/>
    </location>
</feature>
<sequence length="102" mass="11784">MPTTLGGVKCEHAATASWKKLMDSTLLQLKANPKQLSVTLLEASQKKWLEFQKFDLAFRASFYHIQYQGGTMTMAATAAHEKRQFRERTLYLLELLELFQEE</sequence>
<dbReference type="HOGENOM" id="CLU_2273642_0_0_10"/>
<dbReference type="InterPro" id="IPR009739">
    <property type="entry name" value="LprI-like_N"/>
</dbReference>
<accession>A9DMT0</accession>
<dbReference type="AlphaFoldDB" id="A9DMT0"/>
<dbReference type="Proteomes" id="UP000002945">
    <property type="component" value="Unassembled WGS sequence"/>
</dbReference>
<evidence type="ECO:0000313" key="2">
    <source>
        <dbReference type="EMBL" id="EDP97779.1"/>
    </source>
</evidence>
<organism evidence="2 3">
    <name type="scientific">Kordia algicida OT-1</name>
    <dbReference type="NCBI Taxonomy" id="391587"/>
    <lineage>
        <taxon>Bacteria</taxon>
        <taxon>Pseudomonadati</taxon>
        <taxon>Bacteroidota</taxon>
        <taxon>Flavobacteriia</taxon>
        <taxon>Flavobacteriales</taxon>
        <taxon>Flavobacteriaceae</taxon>
        <taxon>Kordia</taxon>
    </lineage>
</organism>
<evidence type="ECO:0000313" key="3">
    <source>
        <dbReference type="Proteomes" id="UP000002945"/>
    </source>
</evidence>
<dbReference type="Gene3D" id="1.20.1270.180">
    <property type="match status" value="1"/>
</dbReference>